<name>A0ABC9N7J6_BACUC</name>
<dbReference type="EMBL" id="AAYH02000048">
    <property type="protein sequence ID" value="EDO52511.1"/>
    <property type="molecule type" value="Genomic_DNA"/>
</dbReference>
<organism evidence="1 2">
    <name type="scientific">Bacteroides uniformis (strain ATCC 8492 / DSM 6597 / CCUG 4942 / CIP 103695 / JCM 5828 / KCTC 5204 / NCTC 13054 / VPI 0061)</name>
    <dbReference type="NCBI Taxonomy" id="411479"/>
    <lineage>
        <taxon>Bacteria</taxon>
        <taxon>Pseudomonadati</taxon>
        <taxon>Bacteroidota</taxon>
        <taxon>Bacteroidia</taxon>
        <taxon>Bacteroidales</taxon>
        <taxon>Bacteroidaceae</taxon>
        <taxon>Bacteroides</taxon>
    </lineage>
</organism>
<proteinExistence type="predicted"/>
<evidence type="ECO:0000313" key="2">
    <source>
        <dbReference type="Proteomes" id="UP000004110"/>
    </source>
</evidence>
<sequence length="71" mass="7234">MGGALFQRKVGGVEYMLVLGPCGYLLFGNLPAGNLCDGGGHVYRRVAACLQGKAAHVVAAMLADEAEGVLG</sequence>
<dbReference type="Proteomes" id="UP000004110">
    <property type="component" value="Unassembled WGS sequence"/>
</dbReference>
<protein>
    <submittedName>
        <fullName evidence="1">Uncharacterized protein</fullName>
    </submittedName>
</protein>
<evidence type="ECO:0000313" key="1">
    <source>
        <dbReference type="EMBL" id="EDO52511.1"/>
    </source>
</evidence>
<reference evidence="1" key="1">
    <citation type="submission" date="2007-06" db="EMBL/GenBank/DDBJ databases">
        <authorList>
            <person name="Fulton L."/>
            <person name="Clifton S."/>
            <person name="Fulton B."/>
            <person name="Xu J."/>
            <person name="Minx P."/>
            <person name="Pepin K.H."/>
            <person name="Johnson M."/>
            <person name="Thiruvilangam P."/>
            <person name="Bhonagiri V."/>
            <person name="Nash W.E."/>
            <person name="Mardis E.R."/>
            <person name="Wilson R.K."/>
        </authorList>
    </citation>
    <scope>NUCLEOTIDE SEQUENCE [LARGE SCALE GENOMIC DNA]</scope>
    <source>
        <strain evidence="1">ATCC 8492</strain>
    </source>
</reference>
<dbReference type="AlphaFoldDB" id="A0ABC9N7J6"/>
<reference evidence="1" key="2">
    <citation type="submission" date="2013-11" db="EMBL/GenBank/DDBJ databases">
        <title>Draft genome sequence of Bacteroides uniformis (ATCC 8492).</title>
        <authorList>
            <person name="Sudarsanam P."/>
            <person name="Ley R."/>
            <person name="Guruge J."/>
            <person name="Turnbaugh P.J."/>
            <person name="Mahowald M."/>
            <person name="Liep D."/>
            <person name="Gordon J."/>
        </authorList>
    </citation>
    <scope>NUCLEOTIDE SEQUENCE</scope>
    <source>
        <strain evidence="1">ATCC 8492</strain>
    </source>
</reference>
<comment type="caution">
    <text evidence="1">The sequence shown here is derived from an EMBL/GenBank/DDBJ whole genome shotgun (WGS) entry which is preliminary data.</text>
</comment>
<accession>A0ABC9N7J6</accession>
<gene>
    <name evidence="1" type="ORF">BACUNI_04128</name>
</gene>
<keyword evidence="2" id="KW-1185">Reference proteome</keyword>